<evidence type="ECO:0000313" key="2">
    <source>
        <dbReference type="EMBL" id="EDS02587.1"/>
    </source>
</evidence>
<protein>
    <submittedName>
        <fullName evidence="2">Uncharacterized protein</fullName>
    </submittedName>
</protein>
<proteinExistence type="predicted"/>
<dbReference type="Proteomes" id="UP000005819">
    <property type="component" value="Unassembled WGS sequence"/>
</dbReference>
<dbReference type="AlphaFoldDB" id="B0MXZ8"/>
<organism evidence="2 3">
    <name type="scientific">Alistipes putredinis DSM 17216</name>
    <dbReference type="NCBI Taxonomy" id="445970"/>
    <lineage>
        <taxon>Bacteria</taxon>
        <taxon>Pseudomonadati</taxon>
        <taxon>Bacteroidota</taxon>
        <taxon>Bacteroidia</taxon>
        <taxon>Bacteroidales</taxon>
        <taxon>Rikenellaceae</taxon>
        <taxon>Alistipes</taxon>
    </lineage>
</organism>
<name>B0MXZ8_9BACT</name>
<accession>B0MXZ8</accession>
<dbReference type="EMBL" id="ABFK02000020">
    <property type="protein sequence ID" value="EDS02587.1"/>
    <property type="molecule type" value="Genomic_DNA"/>
</dbReference>
<feature type="region of interest" description="Disordered" evidence="1">
    <location>
        <begin position="1"/>
        <end position="40"/>
    </location>
</feature>
<evidence type="ECO:0000256" key="1">
    <source>
        <dbReference type="SAM" id="MobiDB-lite"/>
    </source>
</evidence>
<gene>
    <name evidence="2" type="ORF">ALIPUT_02117</name>
</gene>
<reference evidence="2" key="2">
    <citation type="submission" date="2013-09" db="EMBL/GenBank/DDBJ databases">
        <title>Draft genome sequence of Alistipes putredinis (DSM 17216).</title>
        <authorList>
            <person name="Sudarsanam P."/>
            <person name="Ley R."/>
            <person name="Guruge J."/>
            <person name="Turnbaugh P.J."/>
            <person name="Mahowald M."/>
            <person name="Liep D."/>
            <person name="Gordon J."/>
        </authorList>
    </citation>
    <scope>NUCLEOTIDE SEQUENCE</scope>
    <source>
        <strain evidence="2">DSM 17216</strain>
    </source>
</reference>
<reference evidence="2" key="1">
    <citation type="submission" date="2007-10" db="EMBL/GenBank/DDBJ databases">
        <authorList>
            <person name="Fulton L."/>
            <person name="Clifton S."/>
            <person name="Fulton B."/>
            <person name="Xu J."/>
            <person name="Minx P."/>
            <person name="Pepin K.H."/>
            <person name="Johnson M."/>
            <person name="Thiruvilangam P."/>
            <person name="Bhonagiri V."/>
            <person name="Nash W.E."/>
            <person name="Mardis E.R."/>
            <person name="Wilson R.K."/>
        </authorList>
    </citation>
    <scope>NUCLEOTIDE SEQUENCE [LARGE SCALE GENOMIC DNA]</scope>
    <source>
        <strain evidence="2">DSM 17216</strain>
    </source>
</reference>
<evidence type="ECO:0000313" key="3">
    <source>
        <dbReference type="Proteomes" id="UP000005819"/>
    </source>
</evidence>
<keyword evidence="3" id="KW-1185">Reference proteome</keyword>
<dbReference type="HOGENOM" id="CLU_3283829_0_0_10"/>
<sequence>MPGREVAEDRTLRCRTMPEKEPRRRGALREASAGGFGFFE</sequence>
<feature type="compositionally biased region" description="Basic and acidic residues" evidence="1">
    <location>
        <begin position="1"/>
        <end position="28"/>
    </location>
</feature>
<comment type="caution">
    <text evidence="2">The sequence shown here is derived from an EMBL/GenBank/DDBJ whole genome shotgun (WGS) entry which is preliminary data.</text>
</comment>